<protein>
    <recommendedName>
        <fullName evidence="3">Mab-21-like HhH/H2TH-like domain-containing protein</fullName>
    </recommendedName>
</protein>
<keyword evidence="2" id="KW-1185">Reference proteome</keyword>
<dbReference type="AlphaFoldDB" id="A0A484B5U9"/>
<sequence length="381" mass="44083">MSEHMFPKSDALISEGGSPTLLPEGYFPFQEGIKWVSDLMEIEEGDADWQLDAEFICKRIREVMCKKDAIYQYVLEHLLSTATFYRGSKIDVPLDFEQYLRFFMPFPVTPIFNDAHPGYINLYAPTSHPMIIKGYVNPENVQLLLRGNLRDAITQIKSVYCDSGVHYKLSYRTHEIGDQGFVHEILACEKRESGMPSIISFVFLPALQFKFADFPLPPFVPLGPAWAHCNNIYYWLALLQVYPQYDNRSFCPYVPRMQFIQDERMLKYRNVLRLLVKIGIGNNIPDISDIFVLKGLHFFRLRYSMSCDCNLSLATLFMELLNIHTQIIYNDAMQKVLAFGGCQQHCLQEALKLDAIARNVSMSYYTNCVHLEQLKHMFGLI</sequence>
<dbReference type="OMA" id="ERMVKYR"/>
<dbReference type="EMBL" id="LSRL02000168">
    <property type="protein sequence ID" value="TDG43221.1"/>
    <property type="molecule type" value="Genomic_DNA"/>
</dbReference>
<name>A0A484B5U9_DRONA</name>
<dbReference type="OrthoDB" id="6054650at2759"/>
<accession>A0A484B5U9</accession>
<dbReference type="Proteomes" id="UP000295192">
    <property type="component" value="Unassembled WGS sequence"/>
</dbReference>
<gene>
    <name evidence="1" type="ORF">AWZ03_010349</name>
</gene>
<evidence type="ECO:0000313" key="1">
    <source>
        <dbReference type="EMBL" id="TDG43221.1"/>
    </source>
</evidence>
<comment type="caution">
    <text evidence="1">The sequence shown here is derived from an EMBL/GenBank/DDBJ whole genome shotgun (WGS) entry which is preliminary data.</text>
</comment>
<proteinExistence type="predicted"/>
<organism evidence="1 2">
    <name type="scientific">Drosophila navojoa</name>
    <name type="common">Fruit fly</name>
    <dbReference type="NCBI Taxonomy" id="7232"/>
    <lineage>
        <taxon>Eukaryota</taxon>
        <taxon>Metazoa</taxon>
        <taxon>Ecdysozoa</taxon>
        <taxon>Arthropoda</taxon>
        <taxon>Hexapoda</taxon>
        <taxon>Insecta</taxon>
        <taxon>Pterygota</taxon>
        <taxon>Neoptera</taxon>
        <taxon>Endopterygota</taxon>
        <taxon>Diptera</taxon>
        <taxon>Brachycera</taxon>
        <taxon>Muscomorpha</taxon>
        <taxon>Ephydroidea</taxon>
        <taxon>Drosophilidae</taxon>
        <taxon>Drosophila</taxon>
    </lineage>
</organism>
<reference evidence="1 2" key="1">
    <citation type="journal article" date="2019" name="J. Hered.">
        <title>An Improved Genome Assembly for Drosophila navojoa, the Basal Species in the mojavensis Cluster.</title>
        <authorList>
            <person name="Vanderlinde T."/>
            <person name="Dupim E.G."/>
            <person name="Nazario-Yepiz N.O."/>
            <person name="Carvalho A.B."/>
        </authorList>
    </citation>
    <scope>NUCLEOTIDE SEQUENCE [LARGE SCALE GENOMIC DNA]</scope>
    <source>
        <strain evidence="1">Navoj_Jal97</strain>
        <tissue evidence="1">Whole organism</tissue>
    </source>
</reference>
<evidence type="ECO:0000313" key="2">
    <source>
        <dbReference type="Proteomes" id="UP000295192"/>
    </source>
</evidence>
<evidence type="ECO:0008006" key="3">
    <source>
        <dbReference type="Google" id="ProtNLM"/>
    </source>
</evidence>